<reference evidence="1 2" key="1">
    <citation type="submission" date="2023-11" db="EMBL/GenBank/DDBJ databases">
        <title>Lentzea sokolovensis, sp. nov., Lentzea kristufkii, sp. nov., and Lentzea miocenensis, sp. nov., rare actinobacteria from Sokolov Coal Basin, Miocene lacustrine sediment, Czech Republic.</title>
        <authorList>
            <person name="Lara A."/>
            <person name="Kotroba L."/>
            <person name="Nouioui I."/>
            <person name="Neumann-Schaal M."/>
            <person name="Mast Y."/>
            <person name="Chronakova A."/>
        </authorList>
    </citation>
    <scope>NUCLEOTIDE SEQUENCE [LARGE SCALE GENOMIC DNA]</scope>
    <source>
        <strain evidence="1 2">BCCO 10_0061</strain>
    </source>
</reference>
<dbReference type="RefSeq" id="WP_319976191.1">
    <property type="nucleotide sequence ID" value="NZ_JAXAVU010000009.1"/>
</dbReference>
<dbReference type="Proteomes" id="UP001285352">
    <property type="component" value="Unassembled WGS sequence"/>
</dbReference>
<organism evidence="1 2">
    <name type="scientific">Lentzea sokolovensis</name>
    <dbReference type="NCBI Taxonomy" id="3095429"/>
    <lineage>
        <taxon>Bacteria</taxon>
        <taxon>Bacillati</taxon>
        <taxon>Actinomycetota</taxon>
        <taxon>Actinomycetes</taxon>
        <taxon>Pseudonocardiales</taxon>
        <taxon>Pseudonocardiaceae</taxon>
        <taxon>Lentzea</taxon>
    </lineage>
</organism>
<dbReference type="EMBL" id="JAXAVU010000009">
    <property type="protein sequence ID" value="MDX8143945.1"/>
    <property type="molecule type" value="Genomic_DNA"/>
</dbReference>
<accession>A0ABU4UZ62</accession>
<comment type="caution">
    <text evidence="1">The sequence shown here is derived from an EMBL/GenBank/DDBJ whole genome shotgun (WGS) entry which is preliminary data.</text>
</comment>
<keyword evidence="2" id="KW-1185">Reference proteome</keyword>
<protein>
    <submittedName>
        <fullName evidence="1">Uncharacterized protein</fullName>
    </submittedName>
</protein>
<evidence type="ECO:0000313" key="1">
    <source>
        <dbReference type="EMBL" id="MDX8143945.1"/>
    </source>
</evidence>
<proteinExistence type="predicted"/>
<gene>
    <name evidence="1" type="ORF">SK854_17635</name>
</gene>
<evidence type="ECO:0000313" key="2">
    <source>
        <dbReference type="Proteomes" id="UP001285352"/>
    </source>
</evidence>
<sequence length="337" mass="37888">MKNFLGVGRNTDLPDDVRFLTSVTQLIRKRIDQGEVSEQSPAIFFLHPQPLDLSGSRETSQVWMLDNGLRGVSGRMWFVNKTASNGTAVHLDPDEDDEQLLQLAVNELEAGHVPAVVFDARTPTPETRYYPEGLANADNFRFIKVFGNLITLEEVFVVIDRLYEQQLCTPNVQQKAMALWEKADKHFTSSKAEDLIQGVLRAGLTGHFPGCDVKAEQPQASGRLDIEIEEASPFDRSQITRHVVLELKVLRDFGSTGASVSDRENDDWTRSGVEQAATYRDERGTRLAALCCFDMRVEYTGDSCFDNVRDLAARLSVELRSWHIFASSKAYRRAKVS</sequence>
<name>A0ABU4UZ62_9PSEU</name>